<dbReference type="AlphaFoldDB" id="A0A803P9K8"/>
<keyword evidence="3" id="KW-1185">Reference proteome</keyword>
<feature type="region of interest" description="Disordered" evidence="1">
    <location>
        <begin position="188"/>
        <end position="242"/>
    </location>
</feature>
<reference evidence="2" key="1">
    <citation type="submission" date="2018-11" db="EMBL/GenBank/DDBJ databases">
        <authorList>
            <person name="Grassa J C."/>
        </authorList>
    </citation>
    <scope>NUCLEOTIDE SEQUENCE [LARGE SCALE GENOMIC DNA]</scope>
</reference>
<reference evidence="2" key="2">
    <citation type="submission" date="2021-03" db="UniProtKB">
        <authorList>
            <consortium name="EnsemblPlants"/>
        </authorList>
    </citation>
    <scope>IDENTIFICATION</scope>
</reference>
<sequence length="242" mass="26608">SEGYAAGHTAQTHNGQPSDPRSQVQPVGQTVDGQILPDRPLGGVTHNNFTPTEISGQPIGQTNQTTIPPSTSVFDRIFPVTLAAAAQQWYFKLPPRRFNLWNAFSLEFHAQFSFSRQLPSHLEDLVEGLTEEGRLAATLRGIKPLGELWKDIKRLTVGSMAEFLDRPDGFIKLEEAVWCVDTVGQKKSQQRTTLAGTSTQSPQYPGSSNMNGKMSNNGNRQGNGKEGKFTDNAEHHPRENAP</sequence>
<evidence type="ECO:0000256" key="1">
    <source>
        <dbReference type="SAM" id="MobiDB-lite"/>
    </source>
</evidence>
<proteinExistence type="predicted"/>
<evidence type="ECO:0000313" key="3">
    <source>
        <dbReference type="Proteomes" id="UP000596661"/>
    </source>
</evidence>
<dbReference type="EMBL" id="UZAU01000261">
    <property type="status" value="NOT_ANNOTATED_CDS"/>
    <property type="molecule type" value="Genomic_DNA"/>
</dbReference>
<feature type="region of interest" description="Disordered" evidence="1">
    <location>
        <begin position="1"/>
        <end position="68"/>
    </location>
</feature>
<accession>A0A803P9K8</accession>
<name>A0A803P9K8_CANSA</name>
<feature type="compositionally biased region" description="Low complexity" evidence="1">
    <location>
        <begin position="206"/>
        <end position="219"/>
    </location>
</feature>
<dbReference type="Proteomes" id="UP000596661">
    <property type="component" value="Chromosome 3"/>
</dbReference>
<feature type="compositionally biased region" description="Polar residues" evidence="1">
    <location>
        <begin position="45"/>
        <end position="68"/>
    </location>
</feature>
<evidence type="ECO:0008006" key="4">
    <source>
        <dbReference type="Google" id="ProtNLM"/>
    </source>
</evidence>
<feature type="compositionally biased region" description="Polar residues" evidence="1">
    <location>
        <begin position="188"/>
        <end position="205"/>
    </location>
</feature>
<feature type="compositionally biased region" description="Polar residues" evidence="1">
    <location>
        <begin position="9"/>
        <end position="32"/>
    </location>
</feature>
<protein>
    <recommendedName>
        <fullName evidence="4">Retrotransposon gag domain-containing protein</fullName>
    </recommendedName>
</protein>
<organism evidence="2 3">
    <name type="scientific">Cannabis sativa</name>
    <name type="common">Hemp</name>
    <name type="synonym">Marijuana</name>
    <dbReference type="NCBI Taxonomy" id="3483"/>
    <lineage>
        <taxon>Eukaryota</taxon>
        <taxon>Viridiplantae</taxon>
        <taxon>Streptophyta</taxon>
        <taxon>Embryophyta</taxon>
        <taxon>Tracheophyta</taxon>
        <taxon>Spermatophyta</taxon>
        <taxon>Magnoliopsida</taxon>
        <taxon>eudicotyledons</taxon>
        <taxon>Gunneridae</taxon>
        <taxon>Pentapetalae</taxon>
        <taxon>rosids</taxon>
        <taxon>fabids</taxon>
        <taxon>Rosales</taxon>
        <taxon>Cannabaceae</taxon>
        <taxon>Cannabis</taxon>
    </lineage>
</organism>
<feature type="compositionally biased region" description="Basic and acidic residues" evidence="1">
    <location>
        <begin position="223"/>
        <end position="242"/>
    </location>
</feature>
<evidence type="ECO:0000313" key="2">
    <source>
        <dbReference type="EnsemblPlants" id="cds.evm.model.03.584"/>
    </source>
</evidence>
<dbReference type="Gramene" id="evm.model.03.584">
    <property type="protein sequence ID" value="cds.evm.model.03.584"/>
    <property type="gene ID" value="evm.TU.03.584"/>
</dbReference>
<dbReference type="EnsemblPlants" id="evm.model.03.584">
    <property type="protein sequence ID" value="cds.evm.model.03.584"/>
    <property type="gene ID" value="evm.TU.03.584"/>
</dbReference>